<dbReference type="Ensembl" id="ENSECAT00000140334.1">
    <property type="protein sequence ID" value="ENSECAP00000079382.1"/>
    <property type="gene ID" value="ENSECAG00000050552.1"/>
</dbReference>
<evidence type="ECO:0000256" key="1">
    <source>
        <dbReference type="SAM" id="Phobius"/>
    </source>
</evidence>
<evidence type="ECO:0000313" key="3">
    <source>
        <dbReference type="Proteomes" id="UP000002281"/>
    </source>
</evidence>
<dbReference type="Proteomes" id="UP000002281">
    <property type="component" value="Chromosome 25"/>
</dbReference>
<dbReference type="AlphaFoldDB" id="A0A9L0STL5"/>
<keyword evidence="1" id="KW-1133">Transmembrane helix</keyword>
<dbReference type="Ensembl" id="ENSECAT00000083745.1">
    <property type="protein sequence ID" value="ENSECAP00000082304.1"/>
    <property type="gene ID" value="ENSECAG00000050552.1"/>
</dbReference>
<reference evidence="2 3" key="1">
    <citation type="journal article" date="2009" name="Science">
        <title>Genome sequence, comparative analysis, and population genetics of the domestic horse.</title>
        <authorList>
            <consortium name="Broad Institute Genome Sequencing Platform"/>
            <consortium name="Broad Institute Whole Genome Assembly Team"/>
            <person name="Wade C.M."/>
            <person name="Giulotto E."/>
            <person name="Sigurdsson S."/>
            <person name="Zoli M."/>
            <person name="Gnerre S."/>
            <person name="Imsland F."/>
            <person name="Lear T.L."/>
            <person name="Adelson D.L."/>
            <person name="Bailey E."/>
            <person name="Bellone R.R."/>
            <person name="Bloecker H."/>
            <person name="Distl O."/>
            <person name="Edgar R.C."/>
            <person name="Garber M."/>
            <person name="Leeb T."/>
            <person name="Mauceli E."/>
            <person name="MacLeod J.N."/>
            <person name="Penedo M.C.T."/>
            <person name="Raison J.M."/>
            <person name="Sharpe T."/>
            <person name="Vogel J."/>
            <person name="Andersson L."/>
            <person name="Antczak D.F."/>
            <person name="Biagi T."/>
            <person name="Binns M.M."/>
            <person name="Chowdhary B.P."/>
            <person name="Coleman S.J."/>
            <person name="Della Valle G."/>
            <person name="Fryc S."/>
            <person name="Guerin G."/>
            <person name="Hasegawa T."/>
            <person name="Hill E.W."/>
            <person name="Jurka J."/>
            <person name="Kiialainen A."/>
            <person name="Lindgren G."/>
            <person name="Liu J."/>
            <person name="Magnani E."/>
            <person name="Mickelson J.R."/>
            <person name="Murray J."/>
            <person name="Nergadze S.G."/>
            <person name="Onofrio R."/>
            <person name="Pedroni S."/>
            <person name="Piras M.F."/>
            <person name="Raudsepp T."/>
            <person name="Rocchi M."/>
            <person name="Roeed K.H."/>
            <person name="Ryder O.A."/>
            <person name="Searle S."/>
            <person name="Skow L."/>
            <person name="Swinburne J.E."/>
            <person name="Syvaenen A.C."/>
            <person name="Tozaki T."/>
            <person name="Valberg S.J."/>
            <person name="Vaudin M."/>
            <person name="White J.R."/>
            <person name="Zody M.C."/>
            <person name="Lander E.S."/>
            <person name="Lindblad-Toh K."/>
        </authorList>
    </citation>
    <scope>NUCLEOTIDE SEQUENCE [LARGE SCALE GENOMIC DNA]</scope>
    <source>
        <strain evidence="2 3">Thoroughbred</strain>
    </source>
</reference>
<keyword evidence="1" id="KW-0472">Membrane</keyword>
<dbReference type="GeneTree" id="ENSGT01030000235151"/>
<name>A0A9L0STL5_HORSE</name>
<keyword evidence="1" id="KW-0812">Transmembrane</keyword>
<organism evidence="2 3">
    <name type="scientific">Equus caballus</name>
    <name type="common">Horse</name>
    <dbReference type="NCBI Taxonomy" id="9796"/>
    <lineage>
        <taxon>Eukaryota</taxon>
        <taxon>Metazoa</taxon>
        <taxon>Chordata</taxon>
        <taxon>Craniata</taxon>
        <taxon>Vertebrata</taxon>
        <taxon>Euteleostomi</taxon>
        <taxon>Mammalia</taxon>
        <taxon>Eutheria</taxon>
        <taxon>Laurasiatheria</taxon>
        <taxon>Perissodactyla</taxon>
        <taxon>Equidae</taxon>
        <taxon>Equus</taxon>
    </lineage>
</organism>
<feature type="transmembrane region" description="Helical" evidence="1">
    <location>
        <begin position="75"/>
        <end position="99"/>
    </location>
</feature>
<feature type="transmembrane region" description="Helical" evidence="1">
    <location>
        <begin position="111"/>
        <end position="133"/>
    </location>
</feature>
<protein>
    <submittedName>
        <fullName evidence="2">Uncharacterized protein</fullName>
    </submittedName>
</protein>
<feature type="transmembrane region" description="Helical" evidence="1">
    <location>
        <begin position="32"/>
        <end position="54"/>
    </location>
</feature>
<sequence length="149" mass="18108">MRILLAYYKKRKKKKKERKQSKDQKQNTIPILFLYLTRINLLLLFWVLFFFLFMCFYGSKLSLSAIYKNVNSKLYLLRMSSFLIYIYTIVHLIYFFYTVLNTQTYFAVHDIFILFSWICFSILFSLVSITGWISHTKKMMSKTEIFCHC</sequence>
<keyword evidence="3" id="KW-1185">Reference proteome</keyword>
<evidence type="ECO:0000313" key="2">
    <source>
        <dbReference type="Ensembl" id="ENSECAP00000079382.1"/>
    </source>
</evidence>
<proteinExistence type="predicted"/>
<accession>A0A9L0STL5</accession>
<reference evidence="2" key="2">
    <citation type="submission" date="2025-05" db="UniProtKB">
        <authorList>
            <consortium name="Ensembl"/>
        </authorList>
    </citation>
    <scope>IDENTIFICATION</scope>
    <source>
        <strain evidence="2">Thoroughbred</strain>
    </source>
</reference>